<evidence type="ECO:0000313" key="3">
    <source>
        <dbReference type="Proteomes" id="UP000326268"/>
    </source>
</evidence>
<name>A0A5N7A3G6_9EURO</name>
<dbReference type="RefSeq" id="XP_031927492.1">
    <property type="nucleotide sequence ID" value="XM_032064619.1"/>
</dbReference>
<proteinExistence type="predicted"/>
<dbReference type="GeneID" id="43649065"/>
<reference evidence="2 3" key="1">
    <citation type="submission" date="2019-04" db="EMBL/GenBank/DDBJ databases">
        <title>Friends and foes A comparative genomics studyof 23 Aspergillus species from section Flavi.</title>
        <authorList>
            <consortium name="DOE Joint Genome Institute"/>
            <person name="Kjaerbolling I."/>
            <person name="Vesth T."/>
            <person name="Frisvad J.C."/>
            <person name="Nybo J.L."/>
            <person name="Theobald S."/>
            <person name="Kildgaard S."/>
            <person name="Isbrandt T."/>
            <person name="Kuo A."/>
            <person name="Sato A."/>
            <person name="Lyhne E.K."/>
            <person name="Kogle M.E."/>
            <person name="Wiebenga A."/>
            <person name="Kun R.S."/>
            <person name="Lubbers R.J."/>
            <person name="Makela M.R."/>
            <person name="Barry K."/>
            <person name="Chovatia M."/>
            <person name="Clum A."/>
            <person name="Daum C."/>
            <person name="Haridas S."/>
            <person name="He G."/>
            <person name="LaButti K."/>
            <person name="Lipzen A."/>
            <person name="Mondo S."/>
            <person name="Riley R."/>
            <person name="Salamov A."/>
            <person name="Simmons B.A."/>
            <person name="Magnuson J.K."/>
            <person name="Henrissat B."/>
            <person name="Mortensen U.H."/>
            <person name="Larsen T.O."/>
            <person name="Devries R.P."/>
            <person name="Grigoriev I.V."/>
            <person name="Machida M."/>
            <person name="Baker S.E."/>
            <person name="Andersen M.R."/>
        </authorList>
    </citation>
    <scope>NUCLEOTIDE SEQUENCE [LARGE SCALE GENOMIC DNA]</scope>
    <source>
        <strain evidence="2 3">CBS 763.97</strain>
    </source>
</reference>
<keyword evidence="3" id="KW-1185">Reference proteome</keyword>
<organism evidence="2 3">
    <name type="scientific">Aspergillus caelatus</name>
    <dbReference type="NCBI Taxonomy" id="61420"/>
    <lineage>
        <taxon>Eukaryota</taxon>
        <taxon>Fungi</taxon>
        <taxon>Dikarya</taxon>
        <taxon>Ascomycota</taxon>
        <taxon>Pezizomycotina</taxon>
        <taxon>Eurotiomycetes</taxon>
        <taxon>Eurotiomycetidae</taxon>
        <taxon>Eurotiales</taxon>
        <taxon>Aspergillaceae</taxon>
        <taxon>Aspergillus</taxon>
        <taxon>Aspergillus subgen. Circumdati</taxon>
    </lineage>
</organism>
<accession>A0A5N7A3G6</accession>
<gene>
    <name evidence="2" type="ORF">BDV27DRAFT_114870</name>
</gene>
<dbReference type="AlphaFoldDB" id="A0A5N7A3G6"/>
<dbReference type="EMBL" id="ML737652">
    <property type="protein sequence ID" value="KAE8364411.1"/>
    <property type="molecule type" value="Genomic_DNA"/>
</dbReference>
<protein>
    <submittedName>
        <fullName evidence="2">Uncharacterized protein</fullName>
    </submittedName>
</protein>
<feature type="compositionally biased region" description="Polar residues" evidence="1">
    <location>
        <begin position="38"/>
        <end position="55"/>
    </location>
</feature>
<evidence type="ECO:0000313" key="2">
    <source>
        <dbReference type="EMBL" id="KAE8364411.1"/>
    </source>
</evidence>
<evidence type="ECO:0000256" key="1">
    <source>
        <dbReference type="SAM" id="MobiDB-lite"/>
    </source>
</evidence>
<sequence>MSDWDVPALDVTSGWQADDAANNTSQTVEIQLPPESDLASSETHLNDTPSNLPDINASQAVNISDDVSTVQSADLDSNEAENVPAQDIPLLQLAPFTEQYEPDDTEFSEFVYERDFVSSNNVLTQLDNLLRLTRLLASRPPNRKTTLRSLLWFSRGIRRLQKTSMARSGKTHSSLCMCLGLNGRPQQNYLPYSWFQKETGVNMRARVCGANLACKIVIELTVDHDSNIVHKAFLKFHARTHVMHYEFVNRTVKEFRSNRRKKQNEHVDDALKQNSYVIIRFVTHGGVGIGLDFDAEFLNKEDRLILWYTKQLATNFNSDPSQKRVIFRLNARYIEYELQNTRTKRKGEEQERFFQQFEHFMEGTRPILAPYRGCARKPYLPMGPIREAEDSCR</sequence>
<feature type="region of interest" description="Disordered" evidence="1">
    <location>
        <begin position="1"/>
        <end position="55"/>
    </location>
</feature>
<dbReference type="Proteomes" id="UP000326268">
    <property type="component" value="Unassembled WGS sequence"/>
</dbReference>